<name>A0A9K3Q0C0_9STRA</name>
<dbReference type="Proteomes" id="UP000693970">
    <property type="component" value="Unassembled WGS sequence"/>
</dbReference>
<comment type="caution">
    <text evidence="1">The sequence shown here is derived from an EMBL/GenBank/DDBJ whole genome shotgun (WGS) entry which is preliminary data.</text>
</comment>
<reference evidence="1" key="2">
    <citation type="submission" date="2021-04" db="EMBL/GenBank/DDBJ databases">
        <authorList>
            <person name="Podell S."/>
        </authorList>
    </citation>
    <scope>NUCLEOTIDE SEQUENCE</scope>
    <source>
        <strain evidence="1">Hildebrandi</strain>
    </source>
</reference>
<evidence type="ECO:0000313" key="2">
    <source>
        <dbReference type="Proteomes" id="UP000693970"/>
    </source>
</evidence>
<dbReference type="EMBL" id="JAGRRH010000007">
    <property type="protein sequence ID" value="KAG7366388.1"/>
    <property type="molecule type" value="Genomic_DNA"/>
</dbReference>
<sequence length="71" mass="7973">MTLNDRICLAQGPDSPSPGITTINQYFEAITRDKLPIRFEFRQSDKYPAFLNSVCFYNSGVEVAIVGRKGD</sequence>
<organism evidence="1 2">
    <name type="scientific">Nitzschia inconspicua</name>
    <dbReference type="NCBI Taxonomy" id="303405"/>
    <lineage>
        <taxon>Eukaryota</taxon>
        <taxon>Sar</taxon>
        <taxon>Stramenopiles</taxon>
        <taxon>Ochrophyta</taxon>
        <taxon>Bacillariophyta</taxon>
        <taxon>Bacillariophyceae</taxon>
        <taxon>Bacillariophycidae</taxon>
        <taxon>Bacillariales</taxon>
        <taxon>Bacillariaceae</taxon>
        <taxon>Nitzschia</taxon>
    </lineage>
</organism>
<evidence type="ECO:0000313" key="1">
    <source>
        <dbReference type="EMBL" id="KAG7366388.1"/>
    </source>
</evidence>
<dbReference type="AlphaFoldDB" id="A0A9K3Q0C0"/>
<gene>
    <name evidence="1" type="ORF">IV203_029058</name>
</gene>
<keyword evidence="2" id="KW-1185">Reference proteome</keyword>
<protein>
    <submittedName>
        <fullName evidence="1">Uncharacterized protein</fullName>
    </submittedName>
</protein>
<accession>A0A9K3Q0C0</accession>
<proteinExistence type="predicted"/>
<reference evidence="1" key="1">
    <citation type="journal article" date="2021" name="Sci. Rep.">
        <title>Diploid genomic architecture of Nitzschia inconspicua, an elite biomass production diatom.</title>
        <authorList>
            <person name="Oliver A."/>
            <person name="Podell S."/>
            <person name="Pinowska A."/>
            <person name="Traller J.C."/>
            <person name="Smith S.R."/>
            <person name="McClure R."/>
            <person name="Beliaev A."/>
            <person name="Bohutskyi P."/>
            <person name="Hill E.A."/>
            <person name="Rabines A."/>
            <person name="Zheng H."/>
            <person name="Allen L.Z."/>
            <person name="Kuo A."/>
            <person name="Grigoriev I.V."/>
            <person name="Allen A.E."/>
            <person name="Hazlebeck D."/>
            <person name="Allen E.E."/>
        </authorList>
    </citation>
    <scope>NUCLEOTIDE SEQUENCE</scope>
    <source>
        <strain evidence="1">Hildebrandi</strain>
    </source>
</reference>